<dbReference type="GO" id="GO:0035438">
    <property type="term" value="F:cyclic-di-GMP binding"/>
    <property type="evidence" value="ECO:0007669"/>
    <property type="project" value="InterPro"/>
</dbReference>
<evidence type="ECO:0000259" key="1">
    <source>
        <dbReference type="Pfam" id="PF07238"/>
    </source>
</evidence>
<accession>A0A1M5B3A5</accession>
<reference evidence="4" key="1">
    <citation type="submission" date="2016-11" db="EMBL/GenBank/DDBJ databases">
        <authorList>
            <person name="Varghese N."/>
            <person name="Submissions S."/>
        </authorList>
    </citation>
    <scope>NUCLEOTIDE SEQUENCE [LARGE SCALE GENOMIC DNA]</scope>
    <source>
        <strain evidence="4">DSM 12395</strain>
    </source>
</reference>
<dbReference type="OrthoDB" id="3493at2"/>
<organism evidence="3 4">
    <name type="scientific">Desulforamulus putei DSM 12395</name>
    <dbReference type="NCBI Taxonomy" id="1121429"/>
    <lineage>
        <taxon>Bacteria</taxon>
        <taxon>Bacillati</taxon>
        <taxon>Bacillota</taxon>
        <taxon>Clostridia</taxon>
        <taxon>Eubacteriales</taxon>
        <taxon>Peptococcaceae</taxon>
        <taxon>Desulforamulus</taxon>
    </lineage>
</organism>
<evidence type="ECO:0000259" key="2">
    <source>
        <dbReference type="Pfam" id="PF12945"/>
    </source>
</evidence>
<dbReference type="SUPFAM" id="SSF141371">
    <property type="entry name" value="PilZ domain-like"/>
    <property type="match status" value="1"/>
</dbReference>
<dbReference type="RefSeq" id="WP_073239678.1">
    <property type="nucleotide sequence ID" value="NZ_FQUY01000020.1"/>
</dbReference>
<keyword evidence="4" id="KW-1185">Reference proteome</keyword>
<protein>
    <submittedName>
        <fullName evidence="3">C-di-GMP-binding flagellar brake protein YcgR, contains PilZNR and PilZ domains</fullName>
    </submittedName>
</protein>
<dbReference type="Proteomes" id="UP000184148">
    <property type="component" value="Unassembled WGS sequence"/>
</dbReference>
<feature type="domain" description="PilZ" evidence="1">
    <location>
        <begin position="100"/>
        <end position="211"/>
    </location>
</feature>
<name>A0A1M5B3A5_9FIRM</name>
<dbReference type="STRING" id="1121429.SAMN02745133_02457"/>
<keyword evidence="3" id="KW-0969">Cilium</keyword>
<dbReference type="Gene3D" id="2.40.10.220">
    <property type="entry name" value="predicted glycosyltransferase like domains"/>
    <property type="match status" value="1"/>
</dbReference>
<dbReference type="AlphaFoldDB" id="A0A1M5B3A5"/>
<dbReference type="Pfam" id="PF12945">
    <property type="entry name" value="PilZNR"/>
    <property type="match status" value="1"/>
</dbReference>
<keyword evidence="3" id="KW-0282">Flagellum</keyword>
<feature type="domain" description="Type III secretion system flagellar brake protein YcgR PilZN" evidence="2">
    <location>
        <begin position="7"/>
        <end position="90"/>
    </location>
</feature>
<evidence type="ECO:0000313" key="3">
    <source>
        <dbReference type="EMBL" id="SHF36896.1"/>
    </source>
</evidence>
<sequence>MIVEKLKVGQKVTVFPMDENEQYVSSVYDIDAGGIYIPIPYAGNRPLVLSRGQRVNVKYIGEDSAYVFVTEAIGRKMEQDRLPMYILKHPLDSDIKRIQMREFVRVPVMIEVQYAPHHEKDTATIKKAYTVDISGGGMKVAVKEPIYKGTMVLLTFTLNIKTKKKQQEFKLQAQAVRCQLVAEDTKVYHVGFKFLDIRPAQQDLIMAFVFERMAEIKRRQ</sequence>
<dbReference type="InterPro" id="IPR009926">
    <property type="entry name" value="T3SS_YcgR_PilZN"/>
</dbReference>
<proteinExistence type="predicted"/>
<dbReference type="Pfam" id="PF07238">
    <property type="entry name" value="PilZ"/>
    <property type="match status" value="1"/>
</dbReference>
<evidence type="ECO:0000313" key="4">
    <source>
        <dbReference type="Proteomes" id="UP000184148"/>
    </source>
</evidence>
<keyword evidence="3" id="KW-0966">Cell projection</keyword>
<dbReference type="EMBL" id="FQUY01000020">
    <property type="protein sequence ID" value="SHF36896.1"/>
    <property type="molecule type" value="Genomic_DNA"/>
</dbReference>
<dbReference type="InterPro" id="IPR009875">
    <property type="entry name" value="PilZ_domain"/>
</dbReference>
<gene>
    <name evidence="3" type="ORF">SAMN02745133_02457</name>
</gene>